<dbReference type="GO" id="GO:0051301">
    <property type="term" value="P:cell division"/>
    <property type="evidence" value="ECO:0007669"/>
    <property type="project" value="UniProtKB-KW"/>
</dbReference>
<reference evidence="6" key="1">
    <citation type="submission" date="2019-07" db="EMBL/GenBank/DDBJ databases">
        <authorList>
            <person name="Weber M."/>
            <person name="Kostadinov I."/>
            <person name="Kostadinov D I."/>
        </authorList>
    </citation>
    <scope>NUCLEOTIDE SEQUENCE</scope>
    <source>
        <strain evidence="6">Gfbio:sag-sample-m06:053724c1-46a9-4a36-b237-ea2bf867836b</strain>
    </source>
</reference>
<dbReference type="InterPro" id="IPR005234">
    <property type="entry name" value="ScpB_csome_segregation"/>
</dbReference>
<dbReference type="InterPro" id="IPR036390">
    <property type="entry name" value="WH_DNA-bd_sf"/>
</dbReference>
<dbReference type="NCBIfam" id="TIGR00281">
    <property type="entry name" value="SMC-Scp complex subunit ScpB"/>
    <property type="match status" value="1"/>
</dbReference>
<evidence type="ECO:0000256" key="5">
    <source>
        <dbReference type="SAM" id="MobiDB-lite"/>
    </source>
</evidence>
<keyword evidence="2" id="KW-0132">Cell division</keyword>
<protein>
    <submittedName>
        <fullName evidence="6">Segregation and condensation protein B</fullName>
    </submittedName>
</protein>
<dbReference type="SUPFAM" id="SSF46785">
    <property type="entry name" value="Winged helix' DNA-binding domain"/>
    <property type="match status" value="2"/>
</dbReference>
<dbReference type="AlphaFoldDB" id="A0A7D9D3F8"/>
<keyword evidence="4" id="KW-0131">Cell cycle</keyword>
<evidence type="ECO:0000256" key="2">
    <source>
        <dbReference type="ARBA" id="ARBA00022618"/>
    </source>
</evidence>
<dbReference type="Gene3D" id="1.10.10.10">
    <property type="entry name" value="Winged helix-like DNA-binding domain superfamily/Winged helix DNA-binding domain"/>
    <property type="match status" value="2"/>
</dbReference>
<keyword evidence="1" id="KW-0963">Cytoplasm</keyword>
<dbReference type="Pfam" id="PF04079">
    <property type="entry name" value="SMC_ScpB"/>
    <property type="match status" value="1"/>
</dbReference>
<keyword evidence="3" id="KW-0159">Chromosome partition</keyword>
<name>A0A7D9D3F8_9GAMM</name>
<accession>A0A7D9D3F8</accession>
<sequence>MDNNEIKYLIEAALLAAGRPMSVDQLQSLFDGRSVPEKAQIRQAINDLLDDYENRGITISEVASGFRVQVKTDMADRLEKLWEERSPRYSRALFETLALIAYRQPMTRGEIEEIRGVSVSTNIVRTLLEREWIRVVGHRDVPGRPAMFGTTKLFLDYFGLKKLDDLPPLADLSDWESLRVQLNLPAVDEDEDGVPIGDVTELPGLYPEGEEAVSTEDSAEIAVLDSALEADAGLEPIKATTWPDPAGTGATLQEEPASSDEESADDREGVDASLTGG</sequence>
<evidence type="ECO:0000256" key="1">
    <source>
        <dbReference type="ARBA" id="ARBA00022490"/>
    </source>
</evidence>
<evidence type="ECO:0000256" key="3">
    <source>
        <dbReference type="ARBA" id="ARBA00022829"/>
    </source>
</evidence>
<gene>
    <name evidence="6" type="ORF">JTBM06_V1_390008</name>
</gene>
<dbReference type="InterPro" id="IPR036388">
    <property type="entry name" value="WH-like_DNA-bd_sf"/>
</dbReference>
<organism evidence="6">
    <name type="scientific">uncultured Woeseiaceae bacterium</name>
    <dbReference type="NCBI Taxonomy" id="1983305"/>
    <lineage>
        <taxon>Bacteria</taxon>
        <taxon>Pseudomonadati</taxon>
        <taxon>Pseudomonadota</taxon>
        <taxon>Gammaproteobacteria</taxon>
        <taxon>Woeseiales</taxon>
        <taxon>Woeseiaceae</taxon>
        <taxon>environmental samples</taxon>
    </lineage>
</organism>
<proteinExistence type="predicted"/>
<feature type="region of interest" description="Disordered" evidence="5">
    <location>
        <begin position="234"/>
        <end position="277"/>
    </location>
</feature>
<dbReference type="GO" id="GO:0051304">
    <property type="term" value="P:chromosome separation"/>
    <property type="evidence" value="ECO:0007669"/>
    <property type="project" value="InterPro"/>
</dbReference>
<evidence type="ECO:0000256" key="4">
    <source>
        <dbReference type="ARBA" id="ARBA00023306"/>
    </source>
</evidence>
<dbReference type="PANTHER" id="PTHR34298">
    <property type="entry name" value="SEGREGATION AND CONDENSATION PROTEIN B"/>
    <property type="match status" value="1"/>
</dbReference>
<dbReference type="EMBL" id="LR633967">
    <property type="protein sequence ID" value="VUX56204.1"/>
    <property type="molecule type" value="Genomic_DNA"/>
</dbReference>
<evidence type="ECO:0000313" key="6">
    <source>
        <dbReference type="EMBL" id="VUX56204.1"/>
    </source>
</evidence>
<dbReference type="PANTHER" id="PTHR34298:SF2">
    <property type="entry name" value="SEGREGATION AND CONDENSATION PROTEIN B"/>
    <property type="match status" value="1"/>
</dbReference>